<dbReference type="AlphaFoldDB" id="A0A5M3MZU8"/>
<keyword evidence="4" id="KW-1185">Reference proteome</keyword>
<dbReference type="KEGG" id="cput:CONPUDRAFT_149556"/>
<keyword evidence="2" id="KW-0812">Transmembrane</keyword>
<name>A0A5M3MZU8_CONPW</name>
<feature type="region of interest" description="Disordered" evidence="1">
    <location>
        <begin position="69"/>
        <end position="124"/>
    </location>
</feature>
<dbReference type="EMBL" id="JH711574">
    <property type="protein sequence ID" value="EIW84683.1"/>
    <property type="molecule type" value="Genomic_DNA"/>
</dbReference>
<dbReference type="GeneID" id="19202611"/>
<gene>
    <name evidence="3" type="ORF">CONPUDRAFT_149556</name>
</gene>
<evidence type="ECO:0000313" key="3">
    <source>
        <dbReference type="EMBL" id="EIW84683.1"/>
    </source>
</evidence>
<reference evidence="4" key="1">
    <citation type="journal article" date="2012" name="Science">
        <title>The Paleozoic origin of enzymatic lignin decomposition reconstructed from 31 fungal genomes.</title>
        <authorList>
            <person name="Floudas D."/>
            <person name="Binder M."/>
            <person name="Riley R."/>
            <person name="Barry K."/>
            <person name="Blanchette R.A."/>
            <person name="Henrissat B."/>
            <person name="Martinez A.T."/>
            <person name="Otillar R."/>
            <person name="Spatafora J.W."/>
            <person name="Yadav J.S."/>
            <person name="Aerts A."/>
            <person name="Benoit I."/>
            <person name="Boyd A."/>
            <person name="Carlson A."/>
            <person name="Copeland A."/>
            <person name="Coutinho P.M."/>
            <person name="de Vries R.P."/>
            <person name="Ferreira P."/>
            <person name="Findley K."/>
            <person name="Foster B."/>
            <person name="Gaskell J."/>
            <person name="Glotzer D."/>
            <person name="Gorecki P."/>
            <person name="Heitman J."/>
            <person name="Hesse C."/>
            <person name="Hori C."/>
            <person name="Igarashi K."/>
            <person name="Jurgens J.A."/>
            <person name="Kallen N."/>
            <person name="Kersten P."/>
            <person name="Kohler A."/>
            <person name="Kuees U."/>
            <person name="Kumar T.K.A."/>
            <person name="Kuo A."/>
            <person name="LaButti K."/>
            <person name="Larrondo L.F."/>
            <person name="Lindquist E."/>
            <person name="Ling A."/>
            <person name="Lombard V."/>
            <person name="Lucas S."/>
            <person name="Lundell T."/>
            <person name="Martin R."/>
            <person name="McLaughlin D.J."/>
            <person name="Morgenstern I."/>
            <person name="Morin E."/>
            <person name="Murat C."/>
            <person name="Nagy L.G."/>
            <person name="Nolan M."/>
            <person name="Ohm R.A."/>
            <person name="Patyshakuliyeva A."/>
            <person name="Rokas A."/>
            <person name="Ruiz-Duenas F.J."/>
            <person name="Sabat G."/>
            <person name="Salamov A."/>
            <person name="Samejima M."/>
            <person name="Schmutz J."/>
            <person name="Slot J.C."/>
            <person name="St John F."/>
            <person name="Stenlid J."/>
            <person name="Sun H."/>
            <person name="Sun S."/>
            <person name="Syed K."/>
            <person name="Tsang A."/>
            <person name="Wiebenga A."/>
            <person name="Young D."/>
            <person name="Pisabarro A."/>
            <person name="Eastwood D.C."/>
            <person name="Martin F."/>
            <person name="Cullen D."/>
            <person name="Grigoriev I.V."/>
            <person name="Hibbett D.S."/>
        </authorList>
    </citation>
    <scope>NUCLEOTIDE SEQUENCE [LARGE SCALE GENOMIC DNA]</scope>
    <source>
        <strain evidence="4">RWD-64-598 SS2</strain>
    </source>
</reference>
<proteinExistence type="predicted"/>
<protein>
    <submittedName>
        <fullName evidence="3">Uncharacterized protein</fullName>
    </submittedName>
</protein>
<keyword evidence="2" id="KW-1133">Transmembrane helix</keyword>
<sequence length="124" mass="12705">MSTAFAAVSTSYLAQMSSLSVAASQAASSRTGHSNAGAIAGGVVGGVVGIAVIASITLLVRRKMSISKQKYNSDSPMSENRIMPPTSPVSNIRYDPNDPRTFPGAVDDRGSSRVVGGYTGAPEL</sequence>
<feature type="compositionally biased region" description="Polar residues" evidence="1">
    <location>
        <begin position="69"/>
        <end position="78"/>
    </location>
</feature>
<evidence type="ECO:0000313" key="4">
    <source>
        <dbReference type="Proteomes" id="UP000053558"/>
    </source>
</evidence>
<keyword evidence="2" id="KW-0472">Membrane</keyword>
<organism evidence="3 4">
    <name type="scientific">Coniophora puteana (strain RWD-64-598)</name>
    <name type="common">Brown rot fungus</name>
    <dbReference type="NCBI Taxonomy" id="741705"/>
    <lineage>
        <taxon>Eukaryota</taxon>
        <taxon>Fungi</taxon>
        <taxon>Dikarya</taxon>
        <taxon>Basidiomycota</taxon>
        <taxon>Agaricomycotina</taxon>
        <taxon>Agaricomycetes</taxon>
        <taxon>Agaricomycetidae</taxon>
        <taxon>Boletales</taxon>
        <taxon>Coniophorineae</taxon>
        <taxon>Coniophoraceae</taxon>
        <taxon>Coniophora</taxon>
    </lineage>
</organism>
<dbReference type="RefSeq" id="XP_007764409.1">
    <property type="nucleotide sequence ID" value="XM_007766219.1"/>
</dbReference>
<evidence type="ECO:0000256" key="2">
    <source>
        <dbReference type="SAM" id="Phobius"/>
    </source>
</evidence>
<feature type="transmembrane region" description="Helical" evidence="2">
    <location>
        <begin position="38"/>
        <end position="60"/>
    </location>
</feature>
<dbReference type="Proteomes" id="UP000053558">
    <property type="component" value="Unassembled WGS sequence"/>
</dbReference>
<accession>A0A5M3MZU8</accession>
<evidence type="ECO:0000256" key="1">
    <source>
        <dbReference type="SAM" id="MobiDB-lite"/>
    </source>
</evidence>
<comment type="caution">
    <text evidence="3">The sequence shown here is derived from an EMBL/GenBank/DDBJ whole genome shotgun (WGS) entry which is preliminary data.</text>
</comment>